<comment type="caution">
    <text evidence="1">The sequence shown here is derived from an EMBL/GenBank/DDBJ whole genome shotgun (WGS) entry which is preliminary data.</text>
</comment>
<dbReference type="Proteomes" id="UP000266723">
    <property type="component" value="Unassembled WGS sequence"/>
</dbReference>
<evidence type="ECO:0000313" key="2">
    <source>
        <dbReference type="Proteomes" id="UP000266723"/>
    </source>
</evidence>
<protein>
    <submittedName>
        <fullName evidence="1">Uncharacterized protein</fullName>
    </submittedName>
</protein>
<gene>
    <name evidence="1" type="ORF">DY000_02022103</name>
</gene>
<reference evidence="1 2" key="1">
    <citation type="journal article" date="2020" name="BMC Genomics">
        <title>Intraspecific diversification of the crop wild relative Brassica cretica Lam. using demographic model selection.</title>
        <authorList>
            <person name="Kioukis A."/>
            <person name="Michalopoulou V.A."/>
            <person name="Briers L."/>
            <person name="Pirintsos S."/>
            <person name="Studholme D.J."/>
            <person name="Pavlidis P."/>
            <person name="Sarris P.F."/>
        </authorList>
    </citation>
    <scope>NUCLEOTIDE SEQUENCE [LARGE SCALE GENOMIC DNA]</scope>
    <source>
        <strain evidence="2">cv. PFS-1207/04</strain>
    </source>
</reference>
<dbReference type="EMBL" id="QGKV02000299">
    <property type="protein sequence ID" value="KAF3595666.1"/>
    <property type="molecule type" value="Genomic_DNA"/>
</dbReference>
<sequence>MAFHSEEDKSDDYLIKIVLVEDCAVRTSNLLARFARDEILVFNQVVLIFHLDMFFRSGFDIHVFQIWSRLWKTSGSLMTECSFVSSGVQACLCRGMIYNSFVCDISLSHSPNLFFSHTTHLQPSSSERRTRRKSDGGGVLRWLLLLTTTTGARQGEEVALHSGVSGQAWCSGGASRWWGGGRAVEMRASWSAETEEKCSLVDVLGVMIPTCCEIQAHNTSVPFTTHTIQSLFMTQEFFTQFTAAARYIWGGSRIHNIHYEVSENTSDMVYKIITLSVLAYSFSLRDAMEALHGCLRLLPPGDLVFASLRDLCRDLSFFVSSLNLMGFNA</sequence>
<evidence type="ECO:0000313" key="1">
    <source>
        <dbReference type="EMBL" id="KAF3595666.1"/>
    </source>
</evidence>
<keyword evidence="2" id="KW-1185">Reference proteome</keyword>
<organism evidence="1 2">
    <name type="scientific">Brassica cretica</name>
    <name type="common">Mustard</name>
    <dbReference type="NCBI Taxonomy" id="69181"/>
    <lineage>
        <taxon>Eukaryota</taxon>
        <taxon>Viridiplantae</taxon>
        <taxon>Streptophyta</taxon>
        <taxon>Embryophyta</taxon>
        <taxon>Tracheophyta</taxon>
        <taxon>Spermatophyta</taxon>
        <taxon>Magnoliopsida</taxon>
        <taxon>eudicotyledons</taxon>
        <taxon>Gunneridae</taxon>
        <taxon>Pentapetalae</taxon>
        <taxon>rosids</taxon>
        <taxon>malvids</taxon>
        <taxon>Brassicales</taxon>
        <taxon>Brassicaceae</taxon>
        <taxon>Brassiceae</taxon>
        <taxon>Brassica</taxon>
    </lineage>
</organism>
<proteinExistence type="predicted"/>
<name>A0ABQ7EFK7_BRACR</name>
<accession>A0ABQ7EFK7</accession>